<keyword evidence="4" id="KW-1185">Reference proteome</keyword>
<keyword evidence="2" id="KW-0472">Membrane</keyword>
<dbReference type="Gene3D" id="1.20.58.340">
    <property type="entry name" value="Magnesium transport protein CorA, transmembrane region"/>
    <property type="match status" value="1"/>
</dbReference>
<dbReference type="STRING" id="348802.A0A0D2CSQ7"/>
<dbReference type="RefSeq" id="XP_013313606.1">
    <property type="nucleotide sequence ID" value="XM_013458152.1"/>
</dbReference>
<dbReference type="Proteomes" id="UP000054342">
    <property type="component" value="Unassembled WGS sequence"/>
</dbReference>
<feature type="compositionally biased region" description="Acidic residues" evidence="1">
    <location>
        <begin position="168"/>
        <end position="184"/>
    </location>
</feature>
<protein>
    <submittedName>
        <fullName evidence="3">Uncharacterized protein</fullName>
    </submittedName>
</protein>
<feature type="compositionally biased region" description="Basic and acidic residues" evidence="1">
    <location>
        <begin position="208"/>
        <end position="219"/>
    </location>
</feature>
<evidence type="ECO:0000256" key="1">
    <source>
        <dbReference type="SAM" id="MobiDB-lite"/>
    </source>
</evidence>
<feature type="region of interest" description="Disordered" evidence="1">
    <location>
        <begin position="158"/>
        <end position="219"/>
    </location>
</feature>
<evidence type="ECO:0000313" key="3">
    <source>
        <dbReference type="EMBL" id="KIW53022.1"/>
    </source>
</evidence>
<evidence type="ECO:0000256" key="2">
    <source>
        <dbReference type="SAM" id="Phobius"/>
    </source>
</evidence>
<sequence length="219" mass="25524">MTFLEDKVFMRDVSSHDDGMTDSYRTYVYQTNPHMEEKLNNILHLIENNLSRCQYLQSRTRDALDFIKGKFALVDNDANKEDADSNKTMQFLQMTFLPATFVAAIVSTNFFDLTASPPTVSSYIWIFWLVAIALTMLTLGVYFFWKWRKKEENKRKEQEAEARKNEVGWEEGGFEMDTDEEDDDSGRRRRGRRRRTATDAENGGGNGEKNKKDKPELVK</sequence>
<name>A0A0D2CSQ7_9EURO</name>
<evidence type="ECO:0000313" key="4">
    <source>
        <dbReference type="Proteomes" id="UP000054342"/>
    </source>
</evidence>
<keyword evidence="2" id="KW-0812">Transmembrane</keyword>
<organism evidence="3 4">
    <name type="scientific">Exophiala xenobiotica</name>
    <dbReference type="NCBI Taxonomy" id="348802"/>
    <lineage>
        <taxon>Eukaryota</taxon>
        <taxon>Fungi</taxon>
        <taxon>Dikarya</taxon>
        <taxon>Ascomycota</taxon>
        <taxon>Pezizomycotina</taxon>
        <taxon>Eurotiomycetes</taxon>
        <taxon>Chaetothyriomycetidae</taxon>
        <taxon>Chaetothyriales</taxon>
        <taxon>Herpotrichiellaceae</taxon>
        <taxon>Exophiala</taxon>
    </lineage>
</organism>
<reference evidence="3 4" key="1">
    <citation type="submission" date="2015-01" db="EMBL/GenBank/DDBJ databases">
        <title>The Genome Sequence of Exophiala xenobiotica CBS118157.</title>
        <authorList>
            <consortium name="The Broad Institute Genomics Platform"/>
            <person name="Cuomo C."/>
            <person name="de Hoog S."/>
            <person name="Gorbushina A."/>
            <person name="Stielow B."/>
            <person name="Teixiera M."/>
            <person name="Abouelleil A."/>
            <person name="Chapman S.B."/>
            <person name="Priest M."/>
            <person name="Young S.K."/>
            <person name="Wortman J."/>
            <person name="Nusbaum C."/>
            <person name="Birren B."/>
        </authorList>
    </citation>
    <scope>NUCLEOTIDE SEQUENCE [LARGE SCALE GENOMIC DNA]</scope>
    <source>
        <strain evidence="3 4">CBS 118157</strain>
    </source>
</reference>
<dbReference type="EMBL" id="KN847321">
    <property type="protein sequence ID" value="KIW53022.1"/>
    <property type="molecule type" value="Genomic_DNA"/>
</dbReference>
<dbReference type="OrthoDB" id="4114721at2759"/>
<feature type="transmembrane region" description="Helical" evidence="2">
    <location>
        <begin position="91"/>
        <end position="111"/>
    </location>
</feature>
<dbReference type="AlphaFoldDB" id="A0A0D2CSQ7"/>
<keyword evidence="2" id="KW-1133">Transmembrane helix</keyword>
<feature type="transmembrane region" description="Helical" evidence="2">
    <location>
        <begin position="123"/>
        <end position="145"/>
    </location>
</feature>
<gene>
    <name evidence="3" type="ORF">PV05_08624</name>
</gene>
<accession>A0A0D2CSQ7</accession>
<dbReference type="GeneID" id="25330532"/>
<feature type="compositionally biased region" description="Basic and acidic residues" evidence="1">
    <location>
        <begin position="158"/>
        <end position="167"/>
    </location>
</feature>
<dbReference type="HOGENOM" id="CLU_1261532_0_0_1"/>
<proteinExistence type="predicted"/>